<dbReference type="GO" id="GO:0003700">
    <property type="term" value="F:DNA-binding transcription factor activity"/>
    <property type="evidence" value="ECO:0007669"/>
    <property type="project" value="TreeGrafter"/>
</dbReference>
<dbReference type="Pfam" id="PF08361">
    <property type="entry name" value="TetR_C_2"/>
    <property type="match status" value="1"/>
</dbReference>
<dbReference type="PANTHER" id="PTHR30055:SF240">
    <property type="entry name" value="HTH-TYPE TRANSCRIPTIONAL REGULATOR ACRR"/>
    <property type="match status" value="1"/>
</dbReference>
<dbReference type="PANTHER" id="PTHR30055">
    <property type="entry name" value="HTH-TYPE TRANSCRIPTIONAL REGULATOR RUTR"/>
    <property type="match status" value="1"/>
</dbReference>
<evidence type="ECO:0000256" key="3">
    <source>
        <dbReference type="ARBA" id="ARBA00023125"/>
    </source>
</evidence>
<organism evidence="7 8">
    <name type="scientific">Chromobacterium sphagni</name>
    <dbReference type="NCBI Taxonomy" id="1903179"/>
    <lineage>
        <taxon>Bacteria</taxon>
        <taxon>Pseudomonadati</taxon>
        <taxon>Pseudomonadota</taxon>
        <taxon>Betaproteobacteria</taxon>
        <taxon>Neisseriales</taxon>
        <taxon>Chromobacteriaceae</taxon>
        <taxon>Chromobacterium</taxon>
    </lineage>
</organism>
<evidence type="ECO:0000256" key="2">
    <source>
        <dbReference type="ARBA" id="ARBA00023015"/>
    </source>
</evidence>
<dbReference type="Gene3D" id="1.10.357.10">
    <property type="entry name" value="Tetracycline Repressor, domain 2"/>
    <property type="match status" value="1"/>
</dbReference>
<feature type="DNA-binding region" description="H-T-H motif" evidence="5">
    <location>
        <begin position="33"/>
        <end position="52"/>
    </location>
</feature>
<dbReference type="InterPro" id="IPR009057">
    <property type="entry name" value="Homeodomain-like_sf"/>
</dbReference>
<dbReference type="SUPFAM" id="SSF48498">
    <property type="entry name" value="Tetracyclin repressor-like, C-terminal domain"/>
    <property type="match status" value="1"/>
</dbReference>
<evidence type="ECO:0000313" key="8">
    <source>
        <dbReference type="Proteomes" id="UP000180088"/>
    </source>
</evidence>
<reference evidence="7 8" key="1">
    <citation type="submission" date="2016-09" db="EMBL/GenBank/DDBJ databases">
        <title>Chromobacterium muskegensis sp. nov., an insecticidal bacterium isolated from Sphagnum bogs.</title>
        <authorList>
            <person name="Sparks M.E."/>
            <person name="Blackburn M.B."/>
            <person name="Gundersen-Rindal D.E."/>
            <person name="Mitchell A."/>
            <person name="Farrar R."/>
            <person name="Kuhar D."/>
        </authorList>
    </citation>
    <scope>NUCLEOTIDE SEQUENCE [LARGE SCALE GENOMIC DNA]</scope>
    <source>
        <strain evidence="7 8">37-2</strain>
    </source>
</reference>
<dbReference type="GO" id="GO:0000976">
    <property type="term" value="F:transcription cis-regulatory region binding"/>
    <property type="evidence" value="ECO:0007669"/>
    <property type="project" value="TreeGrafter"/>
</dbReference>
<accession>A0A1S1WT82</accession>
<dbReference type="RefSeq" id="WP_071117066.1">
    <property type="nucleotide sequence ID" value="NZ_MKCS01000004.1"/>
</dbReference>
<dbReference type="SUPFAM" id="SSF46689">
    <property type="entry name" value="Homeodomain-like"/>
    <property type="match status" value="1"/>
</dbReference>
<dbReference type="PRINTS" id="PR00455">
    <property type="entry name" value="HTHTETR"/>
</dbReference>
<gene>
    <name evidence="7" type="ORF">BI347_21620</name>
</gene>
<feature type="domain" description="HTH tetR-type" evidence="6">
    <location>
        <begin position="10"/>
        <end position="70"/>
    </location>
</feature>
<keyword evidence="4" id="KW-0804">Transcription</keyword>
<dbReference type="AlphaFoldDB" id="A0A1S1WT82"/>
<dbReference type="InterPro" id="IPR013572">
    <property type="entry name" value="Tscrpt_reg_MAATS_C"/>
</dbReference>
<dbReference type="STRING" id="1903179.BI347_21620"/>
<dbReference type="Proteomes" id="UP000180088">
    <property type="component" value="Unassembled WGS sequence"/>
</dbReference>
<evidence type="ECO:0000256" key="5">
    <source>
        <dbReference type="PROSITE-ProRule" id="PRU00335"/>
    </source>
</evidence>
<dbReference type="InterPro" id="IPR001647">
    <property type="entry name" value="HTH_TetR"/>
</dbReference>
<evidence type="ECO:0000259" key="6">
    <source>
        <dbReference type="PROSITE" id="PS50977"/>
    </source>
</evidence>
<name>A0A1S1WT82_9NEIS</name>
<evidence type="ECO:0000313" key="7">
    <source>
        <dbReference type="EMBL" id="OHX10388.1"/>
    </source>
</evidence>
<sequence>MARKTKEDSQKTRDAILDGAEQVFLAKGIANATMADIADAAGVSRGAVYGHYDNKLLVCRAMIDRAFALDALHFPAQQDSACDTLLAAGCYYLTQFLEPGSPQRVFEILYLKCERNEENRSVLRRRKVVDRLSMHYIRRQLRRAIAQRELPDTLDVMLCADYLGSLFDGLYKLLEGGASVQPHCERILRGALQGLPHASSLQRQA</sequence>
<keyword evidence="3 5" id="KW-0238">DNA-binding</keyword>
<dbReference type="EMBL" id="MKCS01000004">
    <property type="protein sequence ID" value="OHX10388.1"/>
    <property type="molecule type" value="Genomic_DNA"/>
</dbReference>
<dbReference type="InterPro" id="IPR050109">
    <property type="entry name" value="HTH-type_TetR-like_transc_reg"/>
</dbReference>
<protein>
    <recommendedName>
        <fullName evidence="6">HTH tetR-type domain-containing protein</fullName>
    </recommendedName>
</protein>
<evidence type="ECO:0000256" key="4">
    <source>
        <dbReference type="ARBA" id="ARBA00023163"/>
    </source>
</evidence>
<proteinExistence type="predicted"/>
<keyword evidence="2" id="KW-0805">Transcription regulation</keyword>
<evidence type="ECO:0000256" key="1">
    <source>
        <dbReference type="ARBA" id="ARBA00022491"/>
    </source>
</evidence>
<dbReference type="InterPro" id="IPR036271">
    <property type="entry name" value="Tet_transcr_reg_TetR-rel_C_sf"/>
</dbReference>
<dbReference type="Pfam" id="PF00440">
    <property type="entry name" value="TetR_N"/>
    <property type="match status" value="1"/>
</dbReference>
<keyword evidence="1" id="KW-0678">Repressor</keyword>
<dbReference type="PROSITE" id="PS50977">
    <property type="entry name" value="HTH_TETR_2"/>
    <property type="match status" value="1"/>
</dbReference>
<dbReference type="OrthoDB" id="5816932at2"/>
<comment type="caution">
    <text evidence="7">The sequence shown here is derived from an EMBL/GenBank/DDBJ whole genome shotgun (WGS) entry which is preliminary data.</text>
</comment>